<evidence type="ECO:0000313" key="4">
    <source>
        <dbReference type="Proteomes" id="UP001430356"/>
    </source>
</evidence>
<dbReference type="PANTHER" id="PTHR13947">
    <property type="entry name" value="GNAT FAMILY N-ACETYLTRANSFERASE"/>
    <property type="match status" value="1"/>
</dbReference>
<keyword evidence="1" id="KW-0808">Transferase</keyword>
<protein>
    <submittedName>
        <fullName evidence="3">Acetyltransferase (GNAT) domain/Acetyltransferase (GNAT) family</fullName>
    </submittedName>
</protein>
<organism evidence="3 4">
    <name type="scientific">Novymonas esmeraldas</name>
    <dbReference type="NCBI Taxonomy" id="1808958"/>
    <lineage>
        <taxon>Eukaryota</taxon>
        <taxon>Discoba</taxon>
        <taxon>Euglenozoa</taxon>
        <taxon>Kinetoplastea</taxon>
        <taxon>Metakinetoplastina</taxon>
        <taxon>Trypanosomatida</taxon>
        <taxon>Trypanosomatidae</taxon>
        <taxon>Novymonas</taxon>
    </lineage>
</organism>
<dbReference type="SUPFAM" id="SSF55729">
    <property type="entry name" value="Acyl-CoA N-acyltransferases (Nat)"/>
    <property type="match status" value="2"/>
</dbReference>
<accession>A0AAW0F3N9</accession>
<feature type="domain" description="N-acetyltransferase" evidence="2">
    <location>
        <begin position="25"/>
        <end position="164"/>
    </location>
</feature>
<dbReference type="GO" id="GO:0008080">
    <property type="term" value="F:N-acetyltransferase activity"/>
    <property type="evidence" value="ECO:0007669"/>
    <property type="project" value="InterPro"/>
</dbReference>
<dbReference type="InterPro" id="IPR000182">
    <property type="entry name" value="GNAT_dom"/>
</dbReference>
<dbReference type="Gene3D" id="3.40.630.30">
    <property type="match status" value="2"/>
</dbReference>
<dbReference type="Pfam" id="PF00583">
    <property type="entry name" value="Acetyltransf_1"/>
    <property type="match status" value="2"/>
</dbReference>
<dbReference type="InterPro" id="IPR050769">
    <property type="entry name" value="NAT_camello-type"/>
</dbReference>
<evidence type="ECO:0000259" key="2">
    <source>
        <dbReference type="PROSITE" id="PS51186"/>
    </source>
</evidence>
<proteinExistence type="predicted"/>
<name>A0AAW0F3N9_9TRYP</name>
<dbReference type="Proteomes" id="UP001430356">
    <property type="component" value="Unassembled WGS sequence"/>
</dbReference>
<comment type="caution">
    <text evidence="3">The sequence shown here is derived from an EMBL/GenBank/DDBJ whole genome shotgun (WGS) entry which is preliminary data.</text>
</comment>
<sequence length="324" mass="36281">MRVLRLLPVRHRGLATKAAAAGLSFHIVEGPHTLEPAIEGILRETETRQGLVGLPPCNKRPVSIVAKTSDGRPAGGIYGYTNWNELHLSLFAANPECRVRGMGKALLLHMEEVVCANLGCNRMGLETFSWQARPFYEKLGFTVFGTQSNQPRGHDKYFMEKVWPAGEGKHARGEGYRGAAVDLKMENWEKNAAFDQLNIWLDGDTQNRNIAGVPPYDMVPFAMTVKDAASGEVVAYCVYETWWSELRVDKLVVVPDQQHRGIGTAVLQRLEEMARAKGLNQLVADTMSWQARGFYEKHGFTVFATQHDMPIGHSRLRFVRPVHP</sequence>
<dbReference type="PROSITE" id="PS51186">
    <property type="entry name" value="GNAT"/>
    <property type="match status" value="2"/>
</dbReference>
<reference evidence="3 4" key="1">
    <citation type="journal article" date="2021" name="MBio">
        <title>A New Model Trypanosomatid, Novymonas esmeraldas: Genomic Perception of Its 'Candidatus Pandoraea novymonadis' Endosymbiont.</title>
        <authorList>
            <person name="Zakharova A."/>
            <person name="Saura A."/>
            <person name="Butenko A."/>
            <person name="Podesvova L."/>
            <person name="Warmusova S."/>
            <person name="Kostygov A.Y."/>
            <person name="Nenarokova A."/>
            <person name="Lukes J."/>
            <person name="Opperdoes F.R."/>
            <person name="Yurchenko V."/>
        </authorList>
    </citation>
    <scope>NUCLEOTIDE SEQUENCE [LARGE SCALE GENOMIC DNA]</scope>
    <source>
        <strain evidence="3 4">E262AT.01</strain>
    </source>
</reference>
<keyword evidence="4" id="KW-1185">Reference proteome</keyword>
<evidence type="ECO:0000313" key="3">
    <source>
        <dbReference type="EMBL" id="KAK7199812.1"/>
    </source>
</evidence>
<gene>
    <name evidence="3" type="ORF">NESM_000028300</name>
</gene>
<dbReference type="AlphaFoldDB" id="A0AAW0F3N9"/>
<feature type="domain" description="N-acetyltransferase" evidence="2">
    <location>
        <begin position="185"/>
        <end position="323"/>
    </location>
</feature>
<evidence type="ECO:0000256" key="1">
    <source>
        <dbReference type="ARBA" id="ARBA00022679"/>
    </source>
</evidence>
<dbReference type="EMBL" id="JAECZO010000001">
    <property type="protein sequence ID" value="KAK7199812.1"/>
    <property type="molecule type" value="Genomic_DNA"/>
</dbReference>
<dbReference type="PANTHER" id="PTHR13947:SF37">
    <property type="entry name" value="LD18367P"/>
    <property type="match status" value="1"/>
</dbReference>
<dbReference type="InterPro" id="IPR016181">
    <property type="entry name" value="Acyl_CoA_acyltransferase"/>
</dbReference>
<dbReference type="CDD" id="cd04301">
    <property type="entry name" value="NAT_SF"/>
    <property type="match status" value="1"/>
</dbReference>